<dbReference type="PANTHER" id="PTHR11214:SF283">
    <property type="entry name" value="N-ACETYLLACTOSAMINIDE BETA-1,3-N-ACETYLGLUCOSAMINYLTRANSFERASE 4-LIKE"/>
    <property type="match status" value="1"/>
</dbReference>
<reference evidence="14" key="2">
    <citation type="submission" date="2025-08" db="UniProtKB">
        <authorList>
            <consortium name="RefSeq"/>
        </authorList>
    </citation>
    <scope>IDENTIFICATION</scope>
    <source>
        <strain evidence="14">S238N-H82</strain>
        <tissue evidence="14">Testes</tissue>
    </source>
</reference>
<comment type="pathway">
    <text evidence="2">Protein modification; protein glycosylation.</text>
</comment>
<evidence type="ECO:0000256" key="6">
    <source>
        <dbReference type="ARBA" id="ARBA00022692"/>
    </source>
</evidence>
<evidence type="ECO:0000256" key="7">
    <source>
        <dbReference type="ARBA" id="ARBA00022968"/>
    </source>
</evidence>
<evidence type="ECO:0000256" key="10">
    <source>
        <dbReference type="ARBA" id="ARBA00023136"/>
    </source>
</evidence>
<dbReference type="GO" id="GO:0016757">
    <property type="term" value="F:glycosyltransferase activity"/>
    <property type="evidence" value="ECO:0000318"/>
    <property type="project" value="GO_Central"/>
</dbReference>
<dbReference type="AlphaFoldDB" id="A0A9J7L3Z2"/>
<keyword evidence="13" id="KW-1185">Reference proteome</keyword>
<evidence type="ECO:0000256" key="12">
    <source>
        <dbReference type="RuleBase" id="RU363063"/>
    </source>
</evidence>
<name>A0A9J7L3Z2_BRAFL</name>
<reference evidence="13" key="1">
    <citation type="journal article" date="2020" name="Nat. Ecol. Evol.">
        <title>Deeply conserved synteny resolves early events in vertebrate evolution.</title>
        <authorList>
            <person name="Simakov O."/>
            <person name="Marletaz F."/>
            <person name="Yue J.X."/>
            <person name="O'Connell B."/>
            <person name="Jenkins J."/>
            <person name="Brandt A."/>
            <person name="Calef R."/>
            <person name="Tung C.H."/>
            <person name="Huang T.K."/>
            <person name="Schmutz J."/>
            <person name="Satoh N."/>
            <person name="Yu J.K."/>
            <person name="Putnam N.H."/>
            <person name="Green R.E."/>
            <person name="Rokhsar D.S."/>
        </authorList>
    </citation>
    <scope>NUCLEOTIDE SEQUENCE [LARGE SCALE GENOMIC DNA]</scope>
    <source>
        <strain evidence="13">S238N-H82</strain>
    </source>
</reference>
<evidence type="ECO:0000256" key="2">
    <source>
        <dbReference type="ARBA" id="ARBA00004922"/>
    </source>
</evidence>
<keyword evidence="4 12" id="KW-0328">Glycosyltransferase</keyword>
<evidence type="ECO:0000256" key="5">
    <source>
        <dbReference type="ARBA" id="ARBA00022679"/>
    </source>
</evidence>
<sequence length="338" mass="39112">MRNTCRKFRWHLSVTMLMVSLTVVWYCYDDLATGGFHHKQRQKLDWQAEIINPHPYRFTVAHQEKCEHGGSDVFVVIIVHTAHGHVTHRQAIRATWGNQSNIPGVEIRTLFALGTTDNQDLQRAIEKEDAMHEDIIQENFKDSYKNLTLKTVMTLKWFLYFCPKAGYLMKTDDDTYVNVLNLVKTLRMLKDKTGLVTGFVLKGSQPRRDVMSKWYVSVEDFPKETFPWYTAGGTGYVMSSDVVPLLYQMSLRTKPLPLEDVYIGMCLETLGITPKQNKQFHCCDKLTYDPCVYKNLITSHGITVSEMYAIWEGEQDLKKKCGFYHDWIVPALNSLLYA</sequence>
<dbReference type="Pfam" id="PF01762">
    <property type="entry name" value="Galactosyl_T"/>
    <property type="match status" value="1"/>
</dbReference>
<keyword evidence="9 12" id="KW-0333">Golgi apparatus</keyword>
<evidence type="ECO:0000256" key="3">
    <source>
        <dbReference type="ARBA" id="ARBA00008661"/>
    </source>
</evidence>
<keyword evidence="11" id="KW-0325">Glycoprotein</keyword>
<keyword evidence="7" id="KW-0735">Signal-anchor</keyword>
<proteinExistence type="inferred from homology"/>
<dbReference type="Gene3D" id="3.90.550.50">
    <property type="match status" value="1"/>
</dbReference>
<dbReference type="KEGG" id="bfo:118415164"/>
<comment type="similarity">
    <text evidence="3 12">Belongs to the glycosyltransferase 31 family.</text>
</comment>
<keyword evidence="8" id="KW-1133">Transmembrane helix</keyword>
<dbReference type="OrthoDB" id="2139606at2759"/>
<dbReference type="EC" id="2.4.1.-" evidence="12"/>
<keyword evidence="6" id="KW-0812">Transmembrane</keyword>
<evidence type="ECO:0000256" key="1">
    <source>
        <dbReference type="ARBA" id="ARBA00004323"/>
    </source>
</evidence>
<organism evidence="13 14">
    <name type="scientific">Branchiostoma floridae</name>
    <name type="common">Florida lancelet</name>
    <name type="synonym">Amphioxus</name>
    <dbReference type="NCBI Taxonomy" id="7739"/>
    <lineage>
        <taxon>Eukaryota</taxon>
        <taxon>Metazoa</taxon>
        <taxon>Chordata</taxon>
        <taxon>Cephalochordata</taxon>
        <taxon>Leptocardii</taxon>
        <taxon>Amphioxiformes</taxon>
        <taxon>Branchiostomatidae</taxon>
        <taxon>Branchiostoma</taxon>
    </lineage>
</organism>
<evidence type="ECO:0000313" key="14">
    <source>
        <dbReference type="RefSeq" id="XP_035675438.1"/>
    </source>
</evidence>
<dbReference type="OMA" id="TINSEMY"/>
<evidence type="ECO:0000256" key="4">
    <source>
        <dbReference type="ARBA" id="ARBA00022676"/>
    </source>
</evidence>
<evidence type="ECO:0000256" key="8">
    <source>
        <dbReference type="ARBA" id="ARBA00022989"/>
    </source>
</evidence>
<accession>A0A9J7L3Z2</accession>
<dbReference type="FunFam" id="3.90.550.50:FF:000001">
    <property type="entry name" value="Hexosyltransferase"/>
    <property type="match status" value="1"/>
</dbReference>
<comment type="subcellular location">
    <subcellularLocation>
        <location evidence="1 12">Golgi apparatus membrane</location>
        <topology evidence="1 12">Single-pass type II membrane protein</topology>
    </subcellularLocation>
</comment>
<dbReference type="InterPro" id="IPR002659">
    <property type="entry name" value="Glyco_trans_31"/>
</dbReference>
<dbReference type="GO" id="GO:0006493">
    <property type="term" value="P:protein O-linked glycosylation"/>
    <property type="evidence" value="ECO:0000318"/>
    <property type="project" value="GO_Central"/>
</dbReference>
<gene>
    <name evidence="14" type="primary">LOC118415164</name>
</gene>
<dbReference type="PANTHER" id="PTHR11214">
    <property type="entry name" value="BETA-1,3-N-ACETYLGLUCOSAMINYLTRANSFERASE"/>
    <property type="match status" value="1"/>
</dbReference>
<dbReference type="Proteomes" id="UP000001554">
    <property type="component" value="Chromosome 5"/>
</dbReference>
<protein>
    <recommendedName>
        <fullName evidence="12">Hexosyltransferase</fullName>
        <ecNumber evidence="12">2.4.1.-</ecNumber>
    </recommendedName>
</protein>
<evidence type="ECO:0000256" key="9">
    <source>
        <dbReference type="ARBA" id="ARBA00023034"/>
    </source>
</evidence>
<keyword evidence="10" id="KW-0472">Membrane</keyword>
<evidence type="ECO:0000313" key="13">
    <source>
        <dbReference type="Proteomes" id="UP000001554"/>
    </source>
</evidence>
<evidence type="ECO:0000256" key="11">
    <source>
        <dbReference type="ARBA" id="ARBA00023180"/>
    </source>
</evidence>
<dbReference type="GO" id="GO:0000139">
    <property type="term" value="C:Golgi membrane"/>
    <property type="evidence" value="ECO:0000318"/>
    <property type="project" value="GO_Central"/>
</dbReference>
<dbReference type="GeneID" id="118415164"/>
<dbReference type="RefSeq" id="XP_035675438.1">
    <property type="nucleotide sequence ID" value="XM_035819545.1"/>
</dbReference>
<keyword evidence="5" id="KW-0808">Transferase</keyword>
<dbReference type="GO" id="GO:0016758">
    <property type="term" value="F:hexosyltransferase activity"/>
    <property type="evidence" value="ECO:0007669"/>
    <property type="project" value="InterPro"/>
</dbReference>